<protein>
    <submittedName>
        <fullName evidence="4">Calaxin</fullName>
    </submittedName>
</protein>
<feature type="domain" description="EF-hand" evidence="2">
    <location>
        <begin position="152"/>
        <end position="187"/>
    </location>
</feature>
<evidence type="ECO:0000313" key="3">
    <source>
        <dbReference type="Proteomes" id="UP001652661"/>
    </source>
</evidence>
<dbReference type="SUPFAM" id="SSF47473">
    <property type="entry name" value="EF-hand"/>
    <property type="match status" value="1"/>
</dbReference>
<dbReference type="PROSITE" id="PS00018">
    <property type="entry name" value="EF_HAND_1"/>
    <property type="match status" value="1"/>
</dbReference>
<accession>A0A6P4J605</accession>
<evidence type="ECO:0000313" key="4">
    <source>
        <dbReference type="RefSeq" id="XP_017030684.1"/>
    </source>
</evidence>
<dbReference type="PROSITE" id="PS50222">
    <property type="entry name" value="EF_HAND_2"/>
    <property type="match status" value="1"/>
</dbReference>
<evidence type="ECO:0000256" key="1">
    <source>
        <dbReference type="ARBA" id="ARBA00022837"/>
    </source>
</evidence>
<dbReference type="InterPro" id="IPR002048">
    <property type="entry name" value="EF_hand_dom"/>
</dbReference>
<sequence length="220" mass="25354">MNRIDLTMDDMANTKFLTMYSGLIKTMSTSSGFSYNEVLCLLIVFYKYALNNNARVMSSHQLYNLFLVIFGIVDVSIIDRISMNITQDGRSISPESWMRLFSVFFTGNLQERIKFAYNVYTSGGTLVLNREVVGLAIEKFFSGDDDDEVNELRADMCEFLFRKFDNDKDGVISYEEYSETVQNQPELLEFLGKVFPDNNNKTLVAYIHNLESCFPPERDL</sequence>
<dbReference type="RefSeq" id="XP_017030684.1">
    <property type="nucleotide sequence ID" value="XM_017175195.3"/>
</dbReference>
<proteinExistence type="predicted"/>
<keyword evidence="1" id="KW-0106">Calcium</keyword>
<dbReference type="GO" id="GO:0005509">
    <property type="term" value="F:calcium ion binding"/>
    <property type="evidence" value="ECO:0007669"/>
    <property type="project" value="InterPro"/>
</dbReference>
<dbReference type="Proteomes" id="UP001652661">
    <property type="component" value="Chromosome 3R"/>
</dbReference>
<dbReference type="OrthoDB" id="191686at2759"/>
<name>A0A6P4J605_DROKI</name>
<dbReference type="Gene3D" id="1.10.238.10">
    <property type="entry name" value="EF-hand"/>
    <property type="match status" value="1"/>
</dbReference>
<dbReference type="OMA" id="DDMANNK"/>
<keyword evidence="3" id="KW-1185">Reference proteome</keyword>
<dbReference type="AlphaFoldDB" id="A0A6P4J605"/>
<gene>
    <name evidence="4" type="primary">sunz</name>
</gene>
<dbReference type="InterPro" id="IPR011992">
    <property type="entry name" value="EF-hand-dom_pair"/>
</dbReference>
<reference evidence="4" key="1">
    <citation type="submission" date="2025-08" db="UniProtKB">
        <authorList>
            <consortium name="RefSeq"/>
        </authorList>
    </citation>
    <scope>IDENTIFICATION</scope>
    <source>
        <strain evidence="4">14028-0561.14</strain>
        <tissue evidence="4">Whole fly</tissue>
    </source>
</reference>
<organism evidence="3 4">
    <name type="scientific">Drosophila kikkawai</name>
    <name type="common">Fruit fly</name>
    <dbReference type="NCBI Taxonomy" id="30033"/>
    <lineage>
        <taxon>Eukaryota</taxon>
        <taxon>Metazoa</taxon>
        <taxon>Ecdysozoa</taxon>
        <taxon>Arthropoda</taxon>
        <taxon>Hexapoda</taxon>
        <taxon>Insecta</taxon>
        <taxon>Pterygota</taxon>
        <taxon>Neoptera</taxon>
        <taxon>Endopterygota</taxon>
        <taxon>Diptera</taxon>
        <taxon>Brachycera</taxon>
        <taxon>Muscomorpha</taxon>
        <taxon>Ephydroidea</taxon>
        <taxon>Drosophilidae</taxon>
        <taxon>Drosophila</taxon>
        <taxon>Sophophora</taxon>
    </lineage>
</organism>
<dbReference type="InterPro" id="IPR018247">
    <property type="entry name" value="EF_Hand_1_Ca_BS"/>
</dbReference>
<evidence type="ECO:0000259" key="2">
    <source>
        <dbReference type="PROSITE" id="PS50222"/>
    </source>
</evidence>